<dbReference type="Proteomes" id="UP001501736">
    <property type="component" value="Unassembled WGS sequence"/>
</dbReference>
<accession>A0ABP6RDM0</accession>
<dbReference type="InterPro" id="IPR032466">
    <property type="entry name" value="Metal_Hydrolase"/>
</dbReference>
<gene>
    <name evidence="3" type="ORF">GCM10020260_14210</name>
</gene>
<dbReference type="PANTHER" id="PTHR21240:SF19">
    <property type="entry name" value="CATALYTIC_ HYDROLASE"/>
    <property type="match status" value="1"/>
</dbReference>
<evidence type="ECO:0000259" key="2">
    <source>
        <dbReference type="Pfam" id="PF04909"/>
    </source>
</evidence>
<evidence type="ECO:0000313" key="3">
    <source>
        <dbReference type="EMBL" id="GAA3284181.1"/>
    </source>
</evidence>
<dbReference type="EMBL" id="BAAAYG010000005">
    <property type="protein sequence ID" value="GAA3284181.1"/>
    <property type="molecule type" value="Genomic_DNA"/>
</dbReference>
<proteinExistence type="predicted"/>
<dbReference type="InterPro" id="IPR032465">
    <property type="entry name" value="ACMSD"/>
</dbReference>
<feature type="domain" description="Amidohydrolase-related" evidence="2">
    <location>
        <begin position="15"/>
        <end position="292"/>
    </location>
</feature>
<dbReference type="SUPFAM" id="SSF51556">
    <property type="entry name" value="Metallo-dependent hydrolases"/>
    <property type="match status" value="1"/>
</dbReference>
<name>A0ABP6RDM0_9MICC</name>
<keyword evidence="1" id="KW-0456">Lyase</keyword>
<dbReference type="InterPro" id="IPR006680">
    <property type="entry name" value="Amidohydro-rel"/>
</dbReference>
<comment type="caution">
    <text evidence="3">The sequence shown here is derived from an EMBL/GenBank/DDBJ whole genome shotgun (WGS) entry which is preliminary data.</text>
</comment>
<keyword evidence="3" id="KW-0378">Hydrolase</keyword>
<dbReference type="GO" id="GO:0016787">
    <property type="term" value="F:hydrolase activity"/>
    <property type="evidence" value="ECO:0007669"/>
    <property type="project" value="UniProtKB-KW"/>
</dbReference>
<organism evidence="3 4">
    <name type="scientific">Nesterenkonia halobia</name>
    <dbReference type="NCBI Taxonomy" id="37922"/>
    <lineage>
        <taxon>Bacteria</taxon>
        <taxon>Bacillati</taxon>
        <taxon>Actinomycetota</taxon>
        <taxon>Actinomycetes</taxon>
        <taxon>Micrococcales</taxon>
        <taxon>Micrococcaceae</taxon>
        <taxon>Nesterenkonia</taxon>
    </lineage>
</organism>
<dbReference type="PANTHER" id="PTHR21240">
    <property type="entry name" value="2-AMINO-3-CARBOXYLMUCONATE-6-SEMIALDEHYDE DECARBOXYLASE"/>
    <property type="match status" value="1"/>
</dbReference>
<reference evidence="4" key="1">
    <citation type="journal article" date="2019" name="Int. J. Syst. Evol. Microbiol.">
        <title>The Global Catalogue of Microorganisms (GCM) 10K type strain sequencing project: providing services to taxonomists for standard genome sequencing and annotation.</title>
        <authorList>
            <consortium name="The Broad Institute Genomics Platform"/>
            <consortium name="The Broad Institute Genome Sequencing Center for Infectious Disease"/>
            <person name="Wu L."/>
            <person name="Ma J."/>
        </authorList>
    </citation>
    <scope>NUCLEOTIDE SEQUENCE [LARGE SCALE GENOMIC DNA]</scope>
    <source>
        <strain evidence="4">JCM 11483</strain>
    </source>
</reference>
<dbReference type="CDD" id="cd01292">
    <property type="entry name" value="metallo-dependent_hydrolases"/>
    <property type="match status" value="1"/>
</dbReference>
<dbReference type="Pfam" id="PF04909">
    <property type="entry name" value="Amidohydro_2"/>
    <property type="match status" value="1"/>
</dbReference>
<dbReference type="Gene3D" id="3.20.20.140">
    <property type="entry name" value="Metal-dependent hydrolases"/>
    <property type="match status" value="1"/>
</dbReference>
<evidence type="ECO:0000313" key="4">
    <source>
        <dbReference type="Proteomes" id="UP001501736"/>
    </source>
</evidence>
<keyword evidence="4" id="KW-1185">Reference proteome</keyword>
<sequence length="297" mass="32288">MRYEPAVDVDALEAIDMHVHIECSDDGHPSLPAALTEASGAYFAAEERSPTLDTIAERYRERRMAAVVFTVDATTALGHPPNSIEEIAAGAARHRDVLIPFGSVDPHQGAEAVARARRLVEEHGVRGFKFHPSVQAFDPSDPAHRPLYAALQEMGVPALFHTGQNGIGAGLPGGFGIKLGWSNPMLLDSVAAEFPELQIIMAHPSVPWQDEALSIAAHKTNVWIDLSGWSPKYFPPQLVRAAGRRLQDRVLFGTDYPLISPEKWFGAFDQLEIDAEARSKIVKHNAARLLGLAEGTG</sequence>
<evidence type="ECO:0000256" key="1">
    <source>
        <dbReference type="ARBA" id="ARBA00023239"/>
    </source>
</evidence>
<protein>
    <submittedName>
        <fullName evidence="3">4-hydroxyphenyl-beta-ketoacyl-CoA hydrolase</fullName>
    </submittedName>
</protein>